<dbReference type="Proteomes" id="UP001519287">
    <property type="component" value="Unassembled WGS sequence"/>
</dbReference>
<name>A0ABS4ITA3_9BACL</name>
<dbReference type="EMBL" id="JAGGLB010000006">
    <property type="protein sequence ID" value="MBP1990801.1"/>
    <property type="molecule type" value="Genomic_DNA"/>
</dbReference>
<sequence>MAWKCVLELNEHRGRVEGSEEALRDSISAGADLRIETNFKHNEHIDVESDNKELVGEVSEFRTTYVLDGRWVAGCMTLRQPVNIPIGFVARPSLSLFLYNQNGQQAIARPYLDGGAVTGELGSSPLDDHHDMPKYHQLDSWDAGTNAPSSNFIYDFGKFRYWVNDEWEEVLSHDADGHVVGGSYEQLVGAFHSGREVKVGVRGICQDLMNDGEASMEHELFTQVGFTYNYTEQKLFLGETHPIVRVQPAIPLMYQSKNWDYGWLMPRTDGYVAMLLLNPYTLQYERKEGHYPIRWFVK</sequence>
<keyword evidence="2" id="KW-1185">Reference proteome</keyword>
<dbReference type="RefSeq" id="WP_209971558.1">
    <property type="nucleotide sequence ID" value="NZ_JAGGLB010000006.1"/>
</dbReference>
<protein>
    <submittedName>
        <fullName evidence="1">Uncharacterized protein</fullName>
    </submittedName>
</protein>
<organism evidence="1 2">
    <name type="scientific">Paenibacillus eucommiae</name>
    <dbReference type="NCBI Taxonomy" id="1355755"/>
    <lineage>
        <taxon>Bacteria</taxon>
        <taxon>Bacillati</taxon>
        <taxon>Bacillota</taxon>
        <taxon>Bacilli</taxon>
        <taxon>Bacillales</taxon>
        <taxon>Paenibacillaceae</taxon>
        <taxon>Paenibacillus</taxon>
    </lineage>
</organism>
<reference evidence="1 2" key="1">
    <citation type="submission" date="2021-03" db="EMBL/GenBank/DDBJ databases">
        <title>Genomic Encyclopedia of Type Strains, Phase IV (KMG-IV): sequencing the most valuable type-strain genomes for metagenomic binning, comparative biology and taxonomic classification.</title>
        <authorList>
            <person name="Goeker M."/>
        </authorList>
    </citation>
    <scope>NUCLEOTIDE SEQUENCE [LARGE SCALE GENOMIC DNA]</scope>
    <source>
        <strain evidence="1 2">DSM 26048</strain>
    </source>
</reference>
<gene>
    <name evidence="1" type="ORF">J2Z66_002407</name>
</gene>
<evidence type="ECO:0000313" key="1">
    <source>
        <dbReference type="EMBL" id="MBP1990801.1"/>
    </source>
</evidence>
<comment type="caution">
    <text evidence="1">The sequence shown here is derived from an EMBL/GenBank/DDBJ whole genome shotgun (WGS) entry which is preliminary data.</text>
</comment>
<proteinExistence type="predicted"/>
<evidence type="ECO:0000313" key="2">
    <source>
        <dbReference type="Proteomes" id="UP001519287"/>
    </source>
</evidence>
<accession>A0ABS4ITA3</accession>